<reference evidence="1" key="1">
    <citation type="submission" date="2020-04" db="EMBL/GenBank/DDBJ databases">
        <authorList>
            <person name="Chiriac C."/>
            <person name="Salcher M."/>
            <person name="Ghai R."/>
            <person name="Kavagutti S V."/>
        </authorList>
    </citation>
    <scope>NUCLEOTIDE SEQUENCE</scope>
</reference>
<dbReference type="EMBL" id="LR796400">
    <property type="protein sequence ID" value="CAB4142081.1"/>
    <property type="molecule type" value="Genomic_DNA"/>
</dbReference>
<accession>A0A6J5M7G0</accession>
<sequence length="290" mass="33547">MIEKINKNVIKHQPKLPYSNSLNLKYMLLSDLHWDNPKCNRELLKSHLDLAVKEGAYILLNGDTFCLMQGKYDKRGNKSDIRAEHNGANYFDLIVDDALEFFTPYAQNILMVGYGNHETSIMKIHEFDILNRFVTLLNYKAGSNIQLGGYGGYFIIAPEISNHKLPITNLRYHHGHGGGGVITKGVIQDSRLQMFIDAEVIWQGHVHELYHHVNKREVINHQYNVSLQNQHIIRTSTYKEEHNGGYMGYHVEKGRLPKPLGCYMMEVDLYREKGENRNWKKEIKFIAYAG</sequence>
<dbReference type="InterPro" id="IPR029052">
    <property type="entry name" value="Metallo-depent_PP-like"/>
</dbReference>
<proteinExistence type="predicted"/>
<evidence type="ECO:0000313" key="1">
    <source>
        <dbReference type="EMBL" id="CAB4142081.1"/>
    </source>
</evidence>
<protein>
    <recommendedName>
        <fullName evidence="2">Calcineurin-like phosphoesterase domain-containing protein</fullName>
    </recommendedName>
</protein>
<name>A0A6J5M7G0_9CAUD</name>
<evidence type="ECO:0008006" key="2">
    <source>
        <dbReference type="Google" id="ProtNLM"/>
    </source>
</evidence>
<gene>
    <name evidence="1" type="ORF">UFOVP427_33</name>
</gene>
<dbReference type="SUPFAM" id="SSF56300">
    <property type="entry name" value="Metallo-dependent phosphatases"/>
    <property type="match status" value="1"/>
</dbReference>
<organism evidence="1">
    <name type="scientific">uncultured Caudovirales phage</name>
    <dbReference type="NCBI Taxonomy" id="2100421"/>
    <lineage>
        <taxon>Viruses</taxon>
        <taxon>Duplodnaviria</taxon>
        <taxon>Heunggongvirae</taxon>
        <taxon>Uroviricota</taxon>
        <taxon>Caudoviricetes</taxon>
        <taxon>Peduoviridae</taxon>
        <taxon>Maltschvirus</taxon>
        <taxon>Maltschvirus maltsch</taxon>
    </lineage>
</organism>